<organism evidence="2 3">
    <name type="scientific">Nocardioides mesophilus</name>
    <dbReference type="NCBI Taxonomy" id="433659"/>
    <lineage>
        <taxon>Bacteria</taxon>
        <taxon>Bacillati</taxon>
        <taxon>Actinomycetota</taxon>
        <taxon>Actinomycetes</taxon>
        <taxon>Propionibacteriales</taxon>
        <taxon>Nocardioidaceae</taxon>
        <taxon>Nocardioides</taxon>
    </lineage>
</organism>
<evidence type="ECO:0000256" key="1">
    <source>
        <dbReference type="SAM" id="Phobius"/>
    </source>
</evidence>
<keyword evidence="1" id="KW-0472">Membrane</keyword>
<proteinExistence type="predicted"/>
<protein>
    <submittedName>
        <fullName evidence="2">Uncharacterized protein</fullName>
    </submittedName>
</protein>
<keyword evidence="1" id="KW-0812">Transmembrane</keyword>
<dbReference type="Proteomes" id="UP000515947">
    <property type="component" value="Chromosome"/>
</dbReference>
<evidence type="ECO:0000313" key="3">
    <source>
        <dbReference type="Proteomes" id="UP000515947"/>
    </source>
</evidence>
<feature type="transmembrane region" description="Helical" evidence="1">
    <location>
        <begin position="124"/>
        <end position="142"/>
    </location>
</feature>
<keyword evidence="1" id="KW-1133">Transmembrane helix</keyword>
<feature type="transmembrane region" description="Helical" evidence="1">
    <location>
        <begin position="91"/>
        <end position="112"/>
    </location>
</feature>
<dbReference type="EMBL" id="CP060713">
    <property type="protein sequence ID" value="QNN54340.1"/>
    <property type="molecule type" value="Genomic_DNA"/>
</dbReference>
<name>A0A7G9RFG5_9ACTN</name>
<accession>A0A7G9RFG5</accession>
<sequence length="207" mass="22749">MGAAPQVRIARLRPGLTGPVRWWRRAALHPVTVMGSLPSNGPPRLGLKAVTIRFAIQDLAQTLPLALLDRRPFTPSRLPIHPEHHYRAQLFLLPLFGWAEWLLMGGAGYAVLRLSGERADISRVLDVIGLGMLIPMPPLWLADGALIAADRFDLPELGFVNVPVQLWETTLFAIGLHTALDVPWRRAVPAGLAVSAVYVLGASRYVR</sequence>
<gene>
    <name evidence="2" type="ORF">H9L09_08425</name>
</gene>
<evidence type="ECO:0000313" key="2">
    <source>
        <dbReference type="EMBL" id="QNN54340.1"/>
    </source>
</evidence>
<dbReference type="RefSeq" id="WP_187580180.1">
    <property type="nucleotide sequence ID" value="NZ_CP060713.1"/>
</dbReference>
<dbReference type="KEGG" id="nmes:H9L09_08425"/>
<reference evidence="2 3" key="1">
    <citation type="submission" date="2020-08" db="EMBL/GenBank/DDBJ databases">
        <title>Genome sequence of Nocardioides mesophilus KACC 16243T.</title>
        <authorList>
            <person name="Hyun D.-W."/>
            <person name="Bae J.-W."/>
        </authorList>
    </citation>
    <scope>NUCLEOTIDE SEQUENCE [LARGE SCALE GENOMIC DNA]</scope>
    <source>
        <strain evidence="2 3">KACC 16243</strain>
    </source>
</reference>
<keyword evidence="3" id="KW-1185">Reference proteome</keyword>
<dbReference type="AlphaFoldDB" id="A0A7G9RFG5"/>